<evidence type="ECO:0000256" key="4">
    <source>
        <dbReference type="ARBA" id="ARBA00022679"/>
    </source>
</evidence>
<evidence type="ECO:0000256" key="2">
    <source>
        <dbReference type="ARBA" id="ARBA00012438"/>
    </source>
</evidence>
<dbReference type="SUPFAM" id="SSF55874">
    <property type="entry name" value="ATPase domain of HSP90 chaperone/DNA topoisomerase II/histidine kinase"/>
    <property type="match status" value="1"/>
</dbReference>
<dbReference type="Pfam" id="PF02518">
    <property type="entry name" value="HATPase_c"/>
    <property type="match status" value="1"/>
</dbReference>
<keyword evidence="10" id="KW-1133">Transmembrane helix</keyword>
<sequence>MVKKLLLIFLFGFHLTNVVLAQETAQSKEVSLDTVDIDKYKLDSMYQAYKLIKQKHEIEMLKKNEELQSHIIVKKSYQVTLLGISIVFLMLMIFFFIKQSRKKELNNKILDQKNKLLETQRKILEEKQYYLDQKNAELQSVNDALKEKSEEKSAIVRVVAHDLKSPLGNIMGLVDLIALNSSIDEESKGYVDLIKKIIEDTDDLIQKMLDISAIESGRANFERKEFDLNELVESAVEQFQQSANQKRITLKVFRSNEGLDGRIHSDPSYIRQVINNLISNAIKFSPFDTQVCVCLDRHDSSFTVSVKDEGPGISEEEQKQLFKKFTKLSNQPTNQEKSTGLGLSIVKAILEKLDGEIEVESIVGKGSSFTIKLPL</sequence>
<evidence type="ECO:0000256" key="9">
    <source>
        <dbReference type="SAM" id="Coils"/>
    </source>
</evidence>
<dbReference type="SUPFAM" id="SSF47384">
    <property type="entry name" value="Homodimeric domain of signal transducing histidine kinase"/>
    <property type="match status" value="1"/>
</dbReference>
<feature type="domain" description="Histidine kinase" evidence="12">
    <location>
        <begin position="158"/>
        <end position="375"/>
    </location>
</feature>
<dbReference type="InterPro" id="IPR005467">
    <property type="entry name" value="His_kinase_dom"/>
</dbReference>
<dbReference type="InterPro" id="IPR003661">
    <property type="entry name" value="HisK_dim/P_dom"/>
</dbReference>
<dbReference type="GO" id="GO:0000155">
    <property type="term" value="F:phosphorelay sensor kinase activity"/>
    <property type="evidence" value="ECO:0007669"/>
    <property type="project" value="InterPro"/>
</dbReference>
<dbReference type="PANTHER" id="PTHR43711:SF1">
    <property type="entry name" value="HISTIDINE KINASE 1"/>
    <property type="match status" value="1"/>
</dbReference>
<evidence type="ECO:0000256" key="1">
    <source>
        <dbReference type="ARBA" id="ARBA00000085"/>
    </source>
</evidence>
<dbReference type="PANTHER" id="PTHR43711">
    <property type="entry name" value="TWO-COMPONENT HISTIDINE KINASE"/>
    <property type="match status" value="1"/>
</dbReference>
<evidence type="ECO:0000256" key="8">
    <source>
        <dbReference type="ARBA" id="ARBA00023012"/>
    </source>
</evidence>
<feature type="chain" id="PRO_5042125242" description="histidine kinase" evidence="11">
    <location>
        <begin position="22"/>
        <end position="375"/>
    </location>
</feature>
<organism evidence="13 14">
    <name type="scientific">Aureibacter tunicatorum</name>
    <dbReference type="NCBI Taxonomy" id="866807"/>
    <lineage>
        <taxon>Bacteria</taxon>
        <taxon>Pseudomonadati</taxon>
        <taxon>Bacteroidota</taxon>
        <taxon>Cytophagia</taxon>
        <taxon>Cytophagales</taxon>
        <taxon>Persicobacteraceae</taxon>
        <taxon>Aureibacter</taxon>
    </lineage>
</organism>
<dbReference type="InterPro" id="IPR003594">
    <property type="entry name" value="HATPase_dom"/>
</dbReference>
<dbReference type="PRINTS" id="PR00344">
    <property type="entry name" value="BCTRLSENSOR"/>
</dbReference>
<dbReference type="GO" id="GO:0005524">
    <property type="term" value="F:ATP binding"/>
    <property type="evidence" value="ECO:0007669"/>
    <property type="project" value="UniProtKB-KW"/>
</dbReference>
<keyword evidence="9" id="KW-0175">Coiled coil</keyword>
<evidence type="ECO:0000256" key="6">
    <source>
        <dbReference type="ARBA" id="ARBA00022777"/>
    </source>
</evidence>
<dbReference type="CDD" id="cd00082">
    <property type="entry name" value="HisKA"/>
    <property type="match status" value="1"/>
</dbReference>
<dbReference type="SMART" id="SM00388">
    <property type="entry name" value="HisKA"/>
    <property type="match status" value="1"/>
</dbReference>
<evidence type="ECO:0000256" key="5">
    <source>
        <dbReference type="ARBA" id="ARBA00022741"/>
    </source>
</evidence>
<feature type="coiled-coil region" evidence="9">
    <location>
        <begin position="102"/>
        <end position="151"/>
    </location>
</feature>
<keyword evidence="5" id="KW-0547">Nucleotide-binding</keyword>
<dbReference type="FunFam" id="3.30.565.10:FF:000037">
    <property type="entry name" value="Hybrid sensor histidine kinase/response regulator"/>
    <property type="match status" value="1"/>
</dbReference>
<comment type="catalytic activity">
    <reaction evidence="1">
        <text>ATP + protein L-histidine = ADP + protein N-phospho-L-histidine.</text>
        <dbReference type="EC" id="2.7.13.3"/>
    </reaction>
</comment>
<dbReference type="Gene3D" id="1.10.287.130">
    <property type="match status" value="1"/>
</dbReference>
<dbReference type="InterPro" id="IPR036890">
    <property type="entry name" value="HATPase_C_sf"/>
</dbReference>
<keyword evidence="6 13" id="KW-0418">Kinase</keyword>
<evidence type="ECO:0000259" key="12">
    <source>
        <dbReference type="PROSITE" id="PS50109"/>
    </source>
</evidence>
<protein>
    <recommendedName>
        <fullName evidence="2">histidine kinase</fullName>
        <ecNumber evidence="2">2.7.13.3</ecNumber>
    </recommendedName>
</protein>
<feature type="signal peptide" evidence="11">
    <location>
        <begin position="1"/>
        <end position="21"/>
    </location>
</feature>
<evidence type="ECO:0000256" key="10">
    <source>
        <dbReference type="SAM" id="Phobius"/>
    </source>
</evidence>
<dbReference type="Proteomes" id="UP001185092">
    <property type="component" value="Unassembled WGS sequence"/>
</dbReference>
<keyword evidence="11" id="KW-0732">Signal</keyword>
<dbReference type="InterPro" id="IPR036097">
    <property type="entry name" value="HisK_dim/P_sf"/>
</dbReference>
<evidence type="ECO:0000256" key="11">
    <source>
        <dbReference type="SAM" id="SignalP"/>
    </source>
</evidence>
<keyword evidence="8" id="KW-0902">Two-component regulatory system</keyword>
<accession>A0AAE3XK38</accession>
<dbReference type="RefSeq" id="WP_309936688.1">
    <property type="nucleotide sequence ID" value="NZ_AP025305.1"/>
</dbReference>
<gene>
    <name evidence="13" type="ORF">HNQ88_000217</name>
</gene>
<keyword evidence="4" id="KW-0808">Transferase</keyword>
<proteinExistence type="predicted"/>
<name>A0AAE3XK38_9BACT</name>
<keyword evidence="10" id="KW-0812">Transmembrane</keyword>
<dbReference type="SMART" id="SM00387">
    <property type="entry name" value="HATPase_c"/>
    <property type="match status" value="1"/>
</dbReference>
<dbReference type="InterPro" id="IPR004358">
    <property type="entry name" value="Sig_transdc_His_kin-like_C"/>
</dbReference>
<dbReference type="CDD" id="cd00075">
    <property type="entry name" value="HATPase"/>
    <property type="match status" value="1"/>
</dbReference>
<dbReference type="PROSITE" id="PS50109">
    <property type="entry name" value="HIS_KIN"/>
    <property type="match status" value="1"/>
</dbReference>
<evidence type="ECO:0000256" key="7">
    <source>
        <dbReference type="ARBA" id="ARBA00022840"/>
    </source>
</evidence>
<reference evidence="13" key="1">
    <citation type="submission" date="2023-07" db="EMBL/GenBank/DDBJ databases">
        <title>Genomic Encyclopedia of Type Strains, Phase IV (KMG-IV): sequencing the most valuable type-strain genomes for metagenomic binning, comparative biology and taxonomic classification.</title>
        <authorList>
            <person name="Goeker M."/>
        </authorList>
    </citation>
    <scope>NUCLEOTIDE SEQUENCE</scope>
    <source>
        <strain evidence="13">DSM 26174</strain>
    </source>
</reference>
<dbReference type="Gene3D" id="3.30.565.10">
    <property type="entry name" value="Histidine kinase-like ATPase, C-terminal domain"/>
    <property type="match status" value="1"/>
</dbReference>
<dbReference type="Pfam" id="PF00512">
    <property type="entry name" value="HisKA"/>
    <property type="match status" value="1"/>
</dbReference>
<evidence type="ECO:0000256" key="3">
    <source>
        <dbReference type="ARBA" id="ARBA00022553"/>
    </source>
</evidence>
<keyword evidence="14" id="KW-1185">Reference proteome</keyword>
<dbReference type="AlphaFoldDB" id="A0AAE3XK38"/>
<dbReference type="EMBL" id="JAVDQD010000001">
    <property type="protein sequence ID" value="MDR6237241.1"/>
    <property type="molecule type" value="Genomic_DNA"/>
</dbReference>
<evidence type="ECO:0000313" key="14">
    <source>
        <dbReference type="Proteomes" id="UP001185092"/>
    </source>
</evidence>
<dbReference type="InterPro" id="IPR050736">
    <property type="entry name" value="Sensor_HK_Regulatory"/>
</dbReference>
<keyword evidence="7" id="KW-0067">ATP-binding</keyword>
<dbReference type="EC" id="2.7.13.3" evidence="2"/>
<comment type="caution">
    <text evidence="13">The sequence shown here is derived from an EMBL/GenBank/DDBJ whole genome shotgun (WGS) entry which is preliminary data.</text>
</comment>
<feature type="transmembrane region" description="Helical" evidence="10">
    <location>
        <begin position="77"/>
        <end position="97"/>
    </location>
</feature>
<evidence type="ECO:0000313" key="13">
    <source>
        <dbReference type="EMBL" id="MDR6237241.1"/>
    </source>
</evidence>
<keyword evidence="3" id="KW-0597">Phosphoprotein</keyword>
<keyword evidence="10" id="KW-0472">Membrane</keyword>